<proteinExistence type="predicted"/>
<reference evidence="2 3" key="1">
    <citation type="submission" date="2023-12" db="EMBL/GenBank/DDBJ databases">
        <title>A high-quality genome assembly for Dillenia turbinata (Dilleniales).</title>
        <authorList>
            <person name="Chanderbali A."/>
        </authorList>
    </citation>
    <scope>NUCLEOTIDE SEQUENCE [LARGE SCALE GENOMIC DNA]</scope>
    <source>
        <strain evidence="2">LSX21</strain>
        <tissue evidence="2">Leaf</tissue>
    </source>
</reference>
<evidence type="ECO:0000313" key="3">
    <source>
        <dbReference type="Proteomes" id="UP001370490"/>
    </source>
</evidence>
<evidence type="ECO:0000313" key="2">
    <source>
        <dbReference type="EMBL" id="KAK6930450.1"/>
    </source>
</evidence>
<keyword evidence="3" id="KW-1185">Reference proteome</keyword>
<dbReference type="AlphaFoldDB" id="A0AAN8ZD23"/>
<sequence length="96" mass="10037">MAHSLALASPSSATPITPSAVLGLRLGNQSASAAARRPPPPPPTEKNDPNLSGLQAKVLASKKRKEALKEEVAKLRERGRPILEATTPTPTPTPTE</sequence>
<protein>
    <submittedName>
        <fullName evidence="2">Uncharacterized protein</fullName>
    </submittedName>
</protein>
<dbReference type="Proteomes" id="UP001370490">
    <property type="component" value="Unassembled WGS sequence"/>
</dbReference>
<gene>
    <name evidence="2" type="ORF">RJ641_004544</name>
</gene>
<evidence type="ECO:0000256" key="1">
    <source>
        <dbReference type="SAM" id="MobiDB-lite"/>
    </source>
</evidence>
<name>A0AAN8ZD23_9MAGN</name>
<feature type="compositionally biased region" description="Low complexity" evidence="1">
    <location>
        <begin position="1"/>
        <end position="20"/>
    </location>
</feature>
<dbReference type="PANTHER" id="PTHR37182:SF2">
    <property type="entry name" value="F24J8.11 PROTEIN"/>
    <property type="match status" value="1"/>
</dbReference>
<feature type="region of interest" description="Disordered" evidence="1">
    <location>
        <begin position="1"/>
        <end position="52"/>
    </location>
</feature>
<dbReference type="PANTHER" id="PTHR37182">
    <property type="entry name" value="F24J8.11 PROTEIN"/>
    <property type="match status" value="1"/>
</dbReference>
<organism evidence="2 3">
    <name type="scientific">Dillenia turbinata</name>
    <dbReference type="NCBI Taxonomy" id="194707"/>
    <lineage>
        <taxon>Eukaryota</taxon>
        <taxon>Viridiplantae</taxon>
        <taxon>Streptophyta</taxon>
        <taxon>Embryophyta</taxon>
        <taxon>Tracheophyta</taxon>
        <taxon>Spermatophyta</taxon>
        <taxon>Magnoliopsida</taxon>
        <taxon>eudicotyledons</taxon>
        <taxon>Gunneridae</taxon>
        <taxon>Pentapetalae</taxon>
        <taxon>Dilleniales</taxon>
        <taxon>Dilleniaceae</taxon>
        <taxon>Dillenia</taxon>
    </lineage>
</organism>
<comment type="caution">
    <text evidence="2">The sequence shown here is derived from an EMBL/GenBank/DDBJ whole genome shotgun (WGS) entry which is preliminary data.</text>
</comment>
<accession>A0AAN8ZD23</accession>
<dbReference type="EMBL" id="JBAMMX010000012">
    <property type="protein sequence ID" value="KAK6930450.1"/>
    <property type="molecule type" value="Genomic_DNA"/>
</dbReference>
<feature type="region of interest" description="Disordered" evidence="1">
    <location>
        <begin position="73"/>
        <end position="96"/>
    </location>
</feature>